<name>A0A090DFK6_MESPL</name>
<protein>
    <submittedName>
        <fullName evidence="1">Uncharacterized protein</fullName>
    </submittedName>
</protein>
<dbReference type="EMBL" id="CCMZ01000008">
    <property type="protein sequence ID" value="CDX14469.1"/>
    <property type="molecule type" value="Genomic_DNA"/>
</dbReference>
<gene>
    <name evidence="1" type="ORF">MPL3356_160005</name>
</gene>
<dbReference type="Proteomes" id="UP000045285">
    <property type="component" value="Unassembled WGS sequence"/>
</dbReference>
<proteinExistence type="predicted"/>
<reference evidence="2" key="1">
    <citation type="submission" date="2014-08" db="EMBL/GenBank/DDBJ databases">
        <authorList>
            <person name="Moulin L."/>
        </authorList>
    </citation>
    <scope>NUCLEOTIDE SEQUENCE [LARGE SCALE GENOMIC DNA]</scope>
</reference>
<organism evidence="1 2">
    <name type="scientific">Mesorhizobium plurifarium</name>
    <dbReference type="NCBI Taxonomy" id="69974"/>
    <lineage>
        <taxon>Bacteria</taxon>
        <taxon>Pseudomonadati</taxon>
        <taxon>Pseudomonadota</taxon>
        <taxon>Alphaproteobacteria</taxon>
        <taxon>Hyphomicrobiales</taxon>
        <taxon>Phyllobacteriaceae</taxon>
        <taxon>Mesorhizobium</taxon>
    </lineage>
</organism>
<keyword evidence="2" id="KW-1185">Reference proteome</keyword>
<accession>A0A090DFK6</accession>
<evidence type="ECO:0000313" key="2">
    <source>
        <dbReference type="Proteomes" id="UP000045285"/>
    </source>
</evidence>
<dbReference type="AlphaFoldDB" id="A0A090DFK6"/>
<evidence type="ECO:0000313" key="1">
    <source>
        <dbReference type="EMBL" id="CDX14469.1"/>
    </source>
</evidence>
<sequence>MSPLSTCVTHKMLGSQKLQKRILDGSERVAFYGPCAPVAGVTGEFRGRSFFPDFVRFAHISARSRGRRKRWDH</sequence>